<dbReference type="Proteomes" id="UP000238956">
    <property type="component" value="Chromosome"/>
</dbReference>
<evidence type="ECO:0000313" key="2">
    <source>
        <dbReference type="Proteomes" id="UP000238956"/>
    </source>
</evidence>
<dbReference type="EMBL" id="CP025536">
    <property type="protein sequence ID" value="AUW96442.1"/>
    <property type="molecule type" value="Genomic_DNA"/>
</dbReference>
<accession>A0A2L0D3M4</accession>
<dbReference type="InterPro" id="IPR008914">
    <property type="entry name" value="PEBP"/>
</dbReference>
<dbReference type="Pfam" id="PF01161">
    <property type="entry name" value="PBP"/>
    <property type="match status" value="1"/>
</dbReference>
<dbReference type="InterPro" id="IPR036610">
    <property type="entry name" value="PEBP-like_sf"/>
</dbReference>
<dbReference type="NCBIfam" id="TIGR00481">
    <property type="entry name" value="YbhB/YbcL family Raf kinase inhibitor-like protein"/>
    <property type="match status" value="1"/>
</dbReference>
<dbReference type="KEGG" id="splr:C0J00_04590"/>
<evidence type="ECO:0000313" key="1">
    <source>
        <dbReference type="EMBL" id="AUW96442.1"/>
    </source>
</evidence>
<dbReference type="PANTHER" id="PTHR30289">
    <property type="entry name" value="UNCHARACTERIZED PROTEIN YBCL-RELATED"/>
    <property type="match status" value="1"/>
</dbReference>
<dbReference type="CDD" id="cd00865">
    <property type="entry name" value="PEBP_bact_arch"/>
    <property type="match status" value="1"/>
</dbReference>
<dbReference type="GeneID" id="98393185"/>
<protein>
    <submittedName>
        <fullName evidence="1">YbhB/YbcL family Raf kinase inhibitor-like protein</fullName>
    </submittedName>
</protein>
<dbReference type="Gene3D" id="3.90.280.10">
    <property type="entry name" value="PEBP-like"/>
    <property type="match status" value="1"/>
</dbReference>
<reference evidence="1 2" key="2">
    <citation type="submission" date="2018-02" db="EMBL/GenBank/DDBJ databases">
        <title>Whole genome sequencing analysis of Streptococcus pluranimalium isolated from cattle infected mastitis in China.</title>
        <authorList>
            <person name="Zhang J.-R."/>
            <person name="Hu G.-Z."/>
        </authorList>
    </citation>
    <scope>NUCLEOTIDE SEQUENCE [LARGE SCALE GENOMIC DNA]</scope>
    <source>
        <strain evidence="1 2">TH11417</strain>
    </source>
</reference>
<dbReference type="RefSeq" id="WP_104967769.1">
    <property type="nucleotide sequence ID" value="NZ_CP025536.1"/>
</dbReference>
<dbReference type="OrthoDB" id="9797506at2"/>
<keyword evidence="2" id="KW-1185">Reference proteome</keyword>
<dbReference type="PANTHER" id="PTHR30289:SF1">
    <property type="entry name" value="PEBP (PHOSPHATIDYLETHANOLAMINE-BINDING PROTEIN) FAMILY PROTEIN"/>
    <property type="match status" value="1"/>
</dbReference>
<proteinExistence type="predicted"/>
<dbReference type="AlphaFoldDB" id="A0A2L0D3M4"/>
<gene>
    <name evidence="1" type="ORF">C0J00_04590</name>
</gene>
<dbReference type="InterPro" id="IPR005247">
    <property type="entry name" value="YbhB_YbcL/LppC-like"/>
</dbReference>
<sequence>MNIQHHFENNTLPDLYSKHTDKPVDGFSVTSFPFEITTLPENTVSLAWSFTDKDAIPVCGFEYIHWVVANVSPEQRQISEDFASQDKGHLKGSNSLTSKFMAKDFGDLSKTYIGPCPPDKDHLYTLTVFALDKELDLKEGFFLNELHHAMKGHILAQTSHDFVGKA</sequence>
<dbReference type="SUPFAM" id="SSF49777">
    <property type="entry name" value="PEBP-like"/>
    <property type="match status" value="1"/>
</dbReference>
<organism evidence="1 2">
    <name type="scientific">Streptococcus pluranimalium</name>
    <dbReference type="NCBI Taxonomy" id="82348"/>
    <lineage>
        <taxon>Bacteria</taxon>
        <taxon>Bacillati</taxon>
        <taxon>Bacillota</taxon>
        <taxon>Bacilli</taxon>
        <taxon>Lactobacillales</taxon>
        <taxon>Streptococcaceae</taxon>
        <taxon>Streptococcus</taxon>
    </lineage>
</organism>
<name>A0A2L0D3M4_9STRE</name>
<reference evidence="1 2" key="1">
    <citation type="submission" date="2017-12" db="EMBL/GenBank/DDBJ databases">
        <authorList>
            <person name="Hurst M.R.H."/>
        </authorList>
    </citation>
    <scope>NUCLEOTIDE SEQUENCE [LARGE SCALE GENOMIC DNA]</scope>
    <source>
        <strain evidence="1 2">TH11417</strain>
    </source>
</reference>